<evidence type="ECO:0000313" key="2">
    <source>
        <dbReference type="EMBL" id="MBH0779578.1"/>
    </source>
</evidence>
<organism evidence="2 3">
    <name type="scientific">Nocardia bovistercoris</name>
    <dbReference type="NCBI Taxonomy" id="2785916"/>
    <lineage>
        <taxon>Bacteria</taxon>
        <taxon>Bacillati</taxon>
        <taxon>Actinomycetota</taxon>
        <taxon>Actinomycetes</taxon>
        <taxon>Mycobacteriales</taxon>
        <taxon>Nocardiaceae</taxon>
        <taxon>Nocardia</taxon>
    </lineage>
</organism>
<sequence length="218" mass="23200">MSTDTENEPIATELAAFEALAESGALIEHHAAAVRVSIELVDHVTTADLRTSTPCADWTLHGLLTHMIAQHRGFAAAAHGNGDPQLWKTRPLGPDPAAEYRTAAESVLAAFAEPDVLAREFPLPEFSPTHPFPGSQAVIFHFIDYVVHSWDVAATLALPVRFDPAVLTAAHTVVAVIPGGPSRRAPGAPFAPEVPWSGGGTLDEIVAMLGRAPDWTRD</sequence>
<dbReference type="NCBIfam" id="TIGR03086">
    <property type="entry name" value="TIGR03086 family metal-binding protein"/>
    <property type="match status" value="1"/>
</dbReference>
<dbReference type="InterPro" id="IPR017520">
    <property type="entry name" value="CHP03086"/>
</dbReference>
<reference evidence="2" key="1">
    <citation type="submission" date="2020-11" db="EMBL/GenBank/DDBJ databases">
        <title>Nocardia NEAU-351.nov., a novel actinomycete isolated from the cow dung.</title>
        <authorList>
            <person name="Zhang X."/>
        </authorList>
    </citation>
    <scope>NUCLEOTIDE SEQUENCE</scope>
    <source>
        <strain evidence="2">NEAU-351</strain>
    </source>
</reference>
<protein>
    <submittedName>
        <fullName evidence="2">TIGR03086 family protein</fullName>
    </submittedName>
</protein>
<gene>
    <name evidence="2" type="ORF">IT779_25230</name>
</gene>
<name>A0A931IFG3_9NOCA</name>
<feature type="domain" description="Mycothiol-dependent maleylpyruvate isomerase metal-binding" evidence="1">
    <location>
        <begin position="32"/>
        <end position="153"/>
    </location>
</feature>
<dbReference type="Proteomes" id="UP000655751">
    <property type="component" value="Unassembled WGS sequence"/>
</dbReference>
<accession>A0A931IFG3</accession>
<dbReference type="SUPFAM" id="SSF109854">
    <property type="entry name" value="DinB/YfiT-like putative metalloenzymes"/>
    <property type="match status" value="1"/>
</dbReference>
<dbReference type="InterPro" id="IPR017517">
    <property type="entry name" value="Maleyloyr_isom"/>
</dbReference>
<dbReference type="InterPro" id="IPR034660">
    <property type="entry name" value="DinB/YfiT-like"/>
</dbReference>
<dbReference type="Pfam" id="PF11716">
    <property type="entry name" value="MDMPI_N"/>
    <property type="match status" value="1"/>
</dbReference>
<dbReference type="NCBIfam" id="TIGR03083">
    <property type="entry name" value="maleylpyruvate isomerase family mycothiol-dependent enzyme"/>
    <property type="match status" value="1"/>
</dbReference>
<evidence type="ECO:0000313" key="3">
    <source>
        <dbReference type="Proteomes" id="UP000655751"/>
    </source>
</evidence>
<dbReference type="RefSeq" id="WP_196151883.1">
    <property type="nucleotide sequence ID" value="NZ_JADMLG010000011.1"/>
</dbReference>
<dbReference type="EMBL" id="JADMLG010000011">
    <property type="protein sequence ID" value="MBH0779578.1"/>
    <property type="molecule type" value="Genomic_DNA"/>
</dbReference>
<dbReference type="GO" id="GO:0046872">
    <property type="term" value="F:metal ion binding"/>
    <property type="evidence" value="ECO:0007669"/>
    <property type="project" value="InterPro"/>
</dbReference>
<comment type="caution">
    <text evidence="2">The sequence shown here is derived from an EMBL/GenBank/DDBJ whole genome shotgun (WGS) entry which is preliminary data.</text>
</comment>
<dbReference type="InterPro" id="IPR024344">
    <property type="entry name" value="MDMPI_metal-binding"/>
</dbReference>
<keyword evidence="3" id="KW-1185">Reference proteome</keyword>
<evidence type="ECO:0000259" key="1">
    <source>
        <dbReference type="Pfam" id="PF11716"/>
    </source>
</evidence>
<dbReference type="AlphaFoldDB" id="A0A931IFG3"/>
<dbReference type="Gene3D" id="1.20.120.450">
    <property type="entry name" value="dinb family like domain"/>
    <property type="match status" value="1"/>
</dbReference>
<proteinExistence type="predicted"/>